<feature type="transmembrane region" description="Helical" evidence="6">
    <location>
        <begin position="20"/>
        <end position="41"/>
    </location>
</feature>
<dbReference type="Gene3D" id="1.20.1250.20">
    <property type="entry name" value="MFS general substrate transporter like domains"/>
    <property type="match status" value="1"/>
</dbReference>
<evidence type="ECO:0000313" key="9">
    <source>
        <dbReference type="Proteomes" id="UP001451606"/>
    </source>
</evidence>
<reference evidence="8 9" key="1">
    <citation type="submission" date="2023-09" db="EMBL/GenBank/DDBJ databases">
        <authorList>
            <person name="Golyshina O.V."/>
            <person name="Lunev E.A."/>
            <person name="Bargiela R."/>
            <person name="Gaines M.C."/>
            <person name="Daum B."/>
            <person name="Bale N.J."/>
            <person name="Koenen M."/>
            <person name="Sinninghe Damst J.S."/>
            <person name="Yakimov M."/>
            <person name="Golyshin P.N."/>
        </authorList>
    </citation>
    <scope>NUCLEOTIDE SEQUENCE [LARGE SCALE GENOMIC DNA]</scope>
    <source>
        <strain evidence="8 9">M1</strain>
    </source>
</reference>
<evidence type="ECO:0000313" key="8">
    <source>
        <dbReference type="EMBL" id="WYX99893.1"/>
    </source>
</evidence>
<feature type="transmembrane region" description="Helical" evidence="6">
    <location>
        <begin position="288"/>
        <end position="305"/>
    </location>
</feature>
<feature type="transmembrane region" description="Helical" evidence="6">
    <location>
        <begin position="143"/>
        <end position="165"/>
    </location>
</feature>
<dbReference type="InterPro" id="IPR036259">
    <property type="entry name" value="MFS_trans_sf"/>
</dbReference>
<evidence type="ECO:0000256" key="3">
    <source>
        <dbReference type="ARBA" id="ARBA00022692"/>
    </source>
</evidence>
<accession>A0AAX4NF30</accession>
<dbReference type="RefSeq" id="WP_393971852.1">
    <property type="nucleotide sequence ID" value="NZ_CP133772.1"/>
</dbReference>
<dbReference type="PANTHER" id="PTHR23511">
    <property type="entry name" value="SYNAPTIC VESICLE GLYCOPROTEIN 2"/>
    <property type="match status" value="1"/>
</dbReference>
<dbReference type="InterPro" id="IPR005828">
    <property type="entry name" value="MFS_sugar_transport-like"/>
</dbReference>
<dbReference type="SUPFAM" id="SSF103473">
    <property type="entry name" value="MFS general substrate transporter"/>
    <property type="match status" value="1"/>
</dbReference>
<dbReference type="Proteomes" id="UP001451606">
    <property type="component" value="Chromosome"/>
</dbReference>
<gene>
    <name evidence="8" type="ORF">OXIME_000438</name>
</gene>
<evidence type="ECO:0000256" key="5">
    <source>
        <dbReference type="ARBA" id="ARBA00023136"/>
    </source>
</evidence>
<dbReference type="GO" id="GO:0022857">
    <property type="term" value="F:transmembrane transporter activity"/>
    <property type="evidence" value="ECO:0007669"/>
    <property type="project" value="InterPro"/>
</dbReference>
<dbReference type="InterPro" id="IPR005829">
    <property type="entry name" value="Sugar_transporter_CS"/>
</dbReference>
<dbReference type="GO" id="GO:0016020">
    <property type="term" value="C:membrane"/>
    <property type="evidence" value="ECO:0007669"/>
    <property type="project" value="UniProtKB-SubCell"/>
</dbReference>
<keyword evidence="3 6" id="KW-0812">Transmembrane</keyword>
<name>A0AAX4NF30_9ARCH</name>
<comment type="subcellular location">
    <subcellularLocation>
        <location evidence="1">Membrane</location>
        <topology evidence="1">Multi-pass membrane protein</topology>
    </subcellularLocation>
</comment>
<keyword evidence="9" id="KW-1185">Reference proteome</keyword>
<evidence type="ECO:0000256" key="6">
    <source>
        <dbReference type="SAM" id="Phobius"/>
    </source>
</evidence>
<feature type="transmembrane region" description="Helical" evidence="6">
    <location>
        <begin position="341"/>
        <end position="364"/>
    </location>
</feature>
<dbReference type="EMBL" id="CP133772">
    <property type="protein sequence ID" value="WYX99893.1"/>
    <property type="molecule type" value="Genomic_DNA"/>
</dbReference>
<dbReference type="GeneID" id="95967163"/>
<evidence type="ECO:0000256" key="2">
    <source>
        <dbReference type="ARBA" id="ARBA00022448"/>
    </source>
</evidence>
<keyword evidence="5 6" id="KW-0472">Membrane</keyword>
<evidence type="ECO:0000256" key="4">
    <source>
        <dbReference type="ARBA" id="ARBA00022989"/>
    </source>
</evidence>
<feature type="transmembrane region" description="Helical" evidence="6">
    <location>
        <begin position="84"/>
        <end position="99"/>
    </location>
</feature>
<organism evidence="8 9">
    <name type="scientific">Oxyplasma meridianum</name>
    <dbReference type="NCBI Taxonomy" id="3073602"/>
    <lineage>
        <taxon>Archaea</taxon>
        <taxon>Methanobacteriati</taxon>
        <taxon>Thermoplasmatota</taxon>
        <taxon>Thermoplasmata</taxon>
        <taxon>Thermoplasmatales</taxon>
        <taxon>Thermoplasmataceae</taxon>
        <taxon>Oxyplasma</taxon>
    </lineage>
</organism>
<feature type="transmembrane region" description="Helical" evidence="6">
    <location>
        <begin position="317"/>
        <end position="335"/>
    </location>
</feature>
<feature type="domain" description="Major facilitator superfamily (MFS) profile" evidence="7">
    <location>
        <begin position="18"/>
        <end position="431"/>
    </location>
</feature>
<keyword evidence="4 6" id="KW-1133">Transmembrane helix</keyword>
<feature type="transmembrane region" description="Helical" evidence="6">
    <location>
        <begin position="376"/>
        <end position="401"/>
    </location>
</feature>
<dbReference type="Pfam" id="PF00083">
    <property type="entry name" value="Sugar_tr"/>
    <property type="match status" value="1"/>
</dbReference>
<dbReference type="PANTHER" id="PTHR23511:SF34">
    <property type="entry name" value="SYNAPTIC VESICLE GLYCOPROTEIN 2"/>
    <property type="match status" value="1"/>
</dbReference>
<evidence type="ECO:0000256" key="1">
    <source>
        <dbReference type="ARBA" id="ARBA00004141"/>
    </source>
</evidence>
<keyword evidence="2" id="KW-0813">Transport</keyword>
<feature type="transmembrane region" description="Helical" evidence="6">
    <location>
        <begin position="171"/>
        <end position="190"/>
    </location>
</feature>
<feature type="transmembrane region" description="Helical" evidence="6">
    <location>
        <begin position="407"/>
        <end position="427"/>
    </location>
</feature>
<dbReference type="PROSITE" id="PS50850">
    <property type="entry name" value="MFS"/>
    <property type="match status" value="1"/>
</dbReference>
<dbReference type="InterPro" id="IPR020846">
    <property type="entry name" value="MFS_dom"/>
</dbReference>
<proteinExistence type="predicted"/>
<dbReference type="AlphaFoldDB" id="A0AAX4NF30"/>
<dbReference type="KEGG" id="omr:OXIME_000438"/>
<feature type="transmembrane region" description="Helical" evidence="6">
    <location>
        <begin position="244"/>
        <end position="268"/>
    </location>
</feature>
<sequence>MVSFSFENLGKSRKLTVITLLSSMGVFMDGYALSIFSSAYIYLKSSFINRAIFVSFAAAAIYIGMFVGSIVLGRLSDSYGRRTLYLYDLAISSVFLLLTGLSSNIFQFFIFQLLAGIGIGADYPISSSIQAEFSPRKTRGKYLVFNIFSWTLGSLVFYTVSIPIVLLSGDLAWRMMYITGAIIPLLVIIARRRMPESPYWLVKEGRSNEAYAVSNSMSIPELNALVFPPVVEKGKTSFLELSRFLPLIIFTSVAWFCYDVASYGVWNYTPSIFIQSNSSYVSTMAETLLEEIPVVVGTLLCLYAIDRTGRKRLESLGFGLAGISLIAFALVSLHSVLPFTFIFIAFALMHFFHNIGPTNITYLYPVEIFPTRIRSTAMGISTAASRLGAILGVFALPLFILHLNLSYGLIFFAVFEFIGLGVTFFLAPETLGKSLS</sequence>
<evidence type="ECO:0000259" key="7">
    <source>
        <dbReference type="PROSITE" id="PS50850"/>
    </source>
</evidence>
<dbReference type="PROSITE" id="PS00217">
    <property type="entry name" value="SUGAR_TRANSPORT_2"/>
    <property type="match status" value="1"/>
</dbReference>
<feature type="transmembrane region" description="Helical" evidence="6">
    <location>
        <begin position="47"/>
        <end position="72"/>
    </location>
</feature>
<protein>
    <submittedName>
        <fullName evidence="8">MFS transporter</fullName>
    </submittedName>
</protein>